<reference evidence="1" key="1">
    <citation type="submission" date="2020-11" db="EMBL/GenBank/DDBJ databases">
        <authorList>
            <person name="Tran Van P."/>
        </authorList>
    </citation>
    <scope>NUCLEOTIDE SEQUENCE</scope>
</reference>
<name>A0A7R8WV94_9CRUS</name>
<evidence type="ECO:0000313" key="1">
    <source>
        <dbReference type="EMBL" id="CAD7237871.1"/>
    </source>
</evidence>
<dbReference type="EMBL" id="OB692972">
    <property type="protein sequence ID" value="CAD7237871.1"/>
    <property type="molecule type" value="Genomic_DNA"/>
</dbReference>
<proteinExistence type="predicted"/>
<feature type="non-terminal residue" evidence="1">
    <location>
        <position position="1"/>
    </location>
</feature>
<protein>
    <submittedName>
        <fullName evidence="1">Uncharacterized protein</fullName>
    </submittedName>
</protein>
<gene>
    <name evidence="1" type="ORF">CTOB1V02_LOCUS15686</name>
</gene>
<organism evidence="1">
    <name type="scientific">Cyprideis torosa</name>
    <dbReference type="NCBI Taxonomy" id="163714"/>
    <lineage>
        <taxon>Eukaryota</taxon>
        <taxon>Metazoa</taxon>
        <taxon>Ecdysozoa</taxon>
        <taxon>Arthropoda</taxon>
        <taxon>Crustacea</taxon>
        <taxon>Oligostraca</taxon>
        <taxon>Ostracoda</taxon>
        <taxon>Podocopa</taxon>
        <taxon>Podocopida</taxon>
        <taxon>Cytherocopina</taxon>
        <taxon>Cytheroidea</taxon>
        <taxon>Cytherideidae</taxon>
        <taxon>Cyprideis</taxon>
    </lineage>
</organism>
<dbReference type="AlphaFoldDB" id="A0A7R8WV94"/>
<sequence>MPPITWPGHHKPKSKTKGGIPLEKSNVSFTMEEDIEYLNVVLASGGLSKLEPGLGLVMAEGGIEGVTIKLV</sequence>
<accession>A0A7R8WV94</accession>